<reference evidence="2" key="1">
    <citation type="submission" date="2022-01" db="EMBL/GenBank/DDBJ databases">
        <title>Complete genome of Methanomicrobium antiquum DSM 21220.</title>
        <authorList>
            <person name="Chen S.-C."/>
            <person name="You Y.-T."/>
            <person name="Zhou Y.-Z."/>
            <person name="Lai M.-C."/>
        </authorList>
    </citation>
    <scope>NUCLEOTIDE SEQUENCE</scope>
    <source>
        <strain evidence="2">DSM 21220</strain>
    </source>
</reference>
<name>A0AAF0FS67_9EURY</name>
<evidence type="ECO:0000313" key="2">
    <source>
        <dbReference type="EMBL" id="WFN36936.1"/>
    </source>
</evidence>
<evidence type="ECO:0000259" key="1">
    <source>
        <dbReference type="Pfam" id="PF12682"/>
    </source>
</evidence>
<organism evidence="2 3">
    <name type="scientific">Methanomicrobium antiquum</name>
    <dbReference type="NCBI Taxonomy" id="487686"/>
    <lineage>
        <taxon>Archaea</taxon>
        <taxon>Methanobacteriati</taxon>
        <taxon>Methanobacteriota</taxon>
        <taxon>Stenosarchaea group</taxon>
        <taxon>Methanomicrobia</taxon>
        <taxon>Methanomicrobiales</taxon>
        <taxon>Methanomicrobiaceae</taxon>
        <taxon>Methanomicrobium</taxon>
    </lineage>
</organism>
<gene>
    <name evidence="2" type="ORF">L1994_00625</name>
</gene>
<sequence>MKAVIIYHSYSGITRGVSEKVHEAVGGDIVEVKPVKNYSKLSAYTTGCMRARKGECDLIESETIDVSDADVIVIGTPVWAFRATPAVNAAVEALFGCSEKPAVIFATCGGKEGETLTKLSEALSKKGVIVKKQIVFNKDDVEDESKINELITAIKSAGGI</sequence>
<dbReference type="Proteomes" id="UP001218895">
    <property type="component" value="Chromosome"/>
</dbReference>
<evidence type="ECO:0000313" key="3">
    <source>
        <dbReference type="Proteomes" id="UP001218895"/>
    </source>
</evidence>
<dbReference type="AlphaFoldDB" id="A0AAF0FS67"/>
<proteinExistence type="predicted"/>
<accession>A0AAF0FS67</accession>
<dbReference type="InterPro" id="IPR029039">
    <property type="entry name" value="Flavoprotein-like_sf"/>
</dbReference>
<protein>
    <submittedName>
        <fullName evidence="2">ArsR family transcriptional regulator</fullName>
    </submittedName>
</protein>
<dbReference type="GeneID" id="79948855"/>
<dbReference type="RefSeq" id="WP_278099773.1">
    <property type="nucleotide sequence ID" value="NZ_CP091092.1"/>
</dbReference>
<keyword evidence="3" id="KW-1185">Reference proteome</keyword>
<dbReference type="GO" id="GO:0010181">
    <property type="term" value="F:FMN binding"/>
    <property type="evidence" value="ECO:0007669"/>
    <property type="project" value="InterPro"/>
</dbReference>
<dbReference type="PANTHER" id="PTHR39201:SF1">
    <property type="entry name" value="FLAVODOXIN-LIKE DOMAIN-CONTAINING PROTEIN"/>
    <property type="match status" value="1"/>
</dbReference>
<feature type="domain" description="Flavodoxin-like" evidence="1">
    <location>
        <begin position="2"/>
        <end position="121"/>
    </location>
</feature>
<dbReference type="SUPFAM" id="SSF52218">
    <property type="entry name" value="Flavoproteins"/>
    <property type="match status" value="1"/>
</dbReference>
<dbReference type="InterPro" id="IPR008254">
    <property type="entry name" value="Flavodoxin/NO_synth"/>
</dbReference>
<dbReference type="KEGG" id="manq:L1994_00625"/>
<dbReference type="EMBL" id="CP091092">
    <property type="protein sequence ID" value="WFN36936.1"/>
    <property type="molecule type" value="Genomic_DNA"/>
</dbReference>
<dbReference type="Pfam" id="PF12682">
    <property type="entry name" value="Flavodoxin_4"/>
    <property type="match status" value="1"/>
</dbReference>
<dbReference type="Gene3D" id="3.40.50.360">
    <property type="match status" value="1"/>
</dbReference>
<dbReference type="PANTHER" id="PTHR39201">
    <property type="entry name" value="EXPORTED PROTEIN-RELATED"/>
    <property type="match status" value="1"/>
</dbReference>